<comment type="caution">
    <text evidence="1">The sequence shown here is derived from an EMBL/GenBank/DDBJ whole genome shotgun (WGS) entry which is preliminary data.</text>
</comment>
<dbReference type="Proteomes" id="UP000092382">
    <property type="component" value="Unassembled WGS sequence"/>
</dbReference>
<protein>
    <submittedName>
        <fullName evidence="1">Dethiobiotin synthetase</fullName>
    </submittedName>
</protein>
<reference evidence="1 2" key="1">
    <citation type="submission" date="2015-09" db="EMBL/GenBank/DDBJ databases">
        <title>Whole genome shotgun sequence assembly of Aphanizomenon flos-aquae UKL13.</title>
        <authorList>
            <person name="Driscoll C."/>
        </authorList>
    </citation>
    <scope>NUCLEOTIDE SEQUENCE [LARGE SCALE GENOMIC DNA]</scope>
    <source>
        <strain evidence="1">MDT13</strain>
    </source>
</reference>
<organism evidence="1 2">
    <name type="scientific">Aphanizomenon flos-aquae LD13</name>
    <dbReference type="NCBI Taxonomy" id="1710894"/>
    <lineage>
        <taxon>Bacteria</taxon>
        <taxon>Bacillati</taxon>
        <taxon>Cyanobacteriota</taxon>
        <taxon>Cyanophyceae</taxon>
        <taxon>Nostocales</taxon>
        <taxon>Aphanizomenonaceae</taxon>
        <taxon>Aphanizomenon</taxon>
    </lineage>
</organism>
<name>A0A1B7VTV3_APHFL</name>
<accession>A0A1B7VTV3</accession>
<proteinExistence type="predicted"/>
<evidence type="ECO:0000313" key="1">
    <source>
        <dbReference type="EMBL" id="OBQ24403.1"/>
    </source>
</evidence>
<dbReference type="PATRIC" id="fig|1710894.3.peg.1050"/>
<sequence>MNYEIARKLLIDQTNSPDNPDTLLNRLQQGKPPVPGQITSTLLALKVVFEASKTDTSLDRELAFALYQLAVKAQRFFAAGRKVGVDWPPLLNQDLVRISLAAESIFSGTWQRL</sequence>
<dbReference type="EMBL" id="LJOY01000049">
    <property type="protein sequence ID" value="OBQ24403.1"/>
    <property type="molecule type" value="Genomic_DNA"/>
</dbReference>
<evidence type="ECO:0000313" key="2">
    <source>
        <dbReference type="Proteomes" id="UP000092382"/>
    </source>
</evidence>
<dbReference type="STRING" id="1803587.GCA_001593825_03589"/>
<gene>
    <name evidence="1" type="ORF">AN481_14010</name>
</gene>
<dbReference type="AlphaFoldDB" id="A0A1B7VTV3"/>